<dbReference type="Pfam" id="PF05222">
    <property type="entry name" value="AlaDh_PNT_N"/>
    <property type="match status" value="1"/>
</dbReference>
<dbReference type="SMART" id="SM01002">
    <property type="entry name" value="AlaDh_PNT_C"/>
    <property type="match status" value="1"/>
</dbReference>
<protein>
    <submittedName>
        <fullName evidence="4">Uncharacterized protein</fullName>
    </submittedName>
</protein>
<dbReference type="Proteomes" id="UP000222531">
    <property type="component" value="Unassembled WGS sequence"/>
</dbReference>
<dbReference type="PANTHER" id="PTHR42795">
    <property type="entry name" value="ALANINE DEHYDROGENASE"/>
    <property type="match status" value="1"/>
</dbReference>
<feature type="domain" description="Alanine dehydrogenase/pyridine nucleotide transhydrogenase NAD(H)-binding" evidence="2">
    <location>
        <begin position="269"/>
        <end position="399"/>
    </location>
</feature>
<dbReference type="OrthoDB" id="6395548at2"/>
<evidence type="ECO:0000259" key="3">
    <source>
        <dbReference type="SMART" id="SM01003"/>
    </source>
</evidence>
<dbReference type="Gene3D" id="3.40.50.720">
    <property type="entry name" value="NAD(P)-binding Rossmann-like Domain"/>
    <property type="match status" value="1"/>
</dbReference>
<dbReference type="PANTHER" id="PTHR42795:SF1">
    <property type="entry name" value="ALANINE DEHYDROGENASE"/>
    <property type="match status" value="1"/>
</dbReference>
<accession>A0A2G1XAB3</accession>
<dbReference type="GO" id="GO:0005886">
    <property type="term" value="C:plasma membrane"/>
    <property type="evidence" value="ECO:0007669"/>
    <property type="project" value="TreeGrafter"/>
</dbReference>
<reference evidence="4 5" key="1">
    <citation type="journal article" date="2017" name="Biochemistry">
        <title>Identification of the Biosynthetic Pathway for the Antibiotic Bicyclomycin.</title>
        <authorList>
            <person name="Patteson J."/>
            <person name="Cai W."/>
            <person name="Johnson R.A."/>
            <person name="Santa Maria K."/>
            <person name="Li B."/>
        </authorList>
    </citation>
    <scope>NUCLEOTIDE SEQUENCE [LARGE SCALE GENOMIC DNA]</scope>
    <source>
        <strain evidence="4 5">ATCC 21532</strain>
    </source>
</reference>
<dbReference type="GO" id="GO:0006524">
    <property type="term" value="P:alanine catabolic process"/>
    <property type="evidence" value="ECO:0007669"/>
    <property type="project" value="TreeGrafter"/>
</dbReference>
<keyword evidence="1" id="KW-0560">Oxidoreductase</keyword>
<comment type="caution">
    <text evidence="4">The sequence shown here is derived from an EMBL/GenBank/DDBJ whole genome shotgun (WGS) entry which is preliminary data.</text>
</comment>
<dbReference type="SMART" id="SM01003">
    <property type="entry name" value="AlaDh_PNT_N"/>
    <property type="match status" value="1"/>
</dbReference>
<feature type="domain" description="Alanine dehydrogenase/pyridine nucleotide transhydrogenase N-terminal" evidence="3">
    <location>
        <begin position="18"/>
        <end position="156"/>
    </location>
</feature>
<evidence type="ECO:0000259" key="2">
    <source>
        <dbReference type="SMART" id="SM01002"/>
    </source>
</evidence>
<gene>
    <name evidence="4" type="ORF">BLA24_32650</name>
</gene>
<evidence type="ECO:0000256" key="1">
    <source>
        <dbReference type="ARBA" id="ARBA00023002"/>
    </source>
</evidence>
<keyword evidence="5" id="KW-1185">Reference proteome</keyword>
<dbReference type="AlphaFoldDB" id="A0A2G1XAB3"/>
<evidence type="ECO:0000313" key="5">
    <source>
        <dbReference type="Proteomes" id="UP000222531"/>
    </source>
</evidence>
<dbReference type="InterPro" id="IPR007886">
    <property type="entry name" value="AlaDH/PNT_N"/>
</dbReference>
<evidence type="ECO:0000313" key="4">
    <source>
        <dbReference type="EMBL" id="PHQ48174.1"/>
    </source>
</evidence>
<dbReference type="InterPro" id="IPR007698">
    <property type="entry name" value="AlaDH/PNT_NAD(H)-bd"/>
</dbReference>
<organism evidence="4 5">
    <name type="scientific">Streptomyces cinnamoneus</name>
    <name type="common">Streptoverticillium cinnamoneum</name>
    <dbReference type="NCBI Taxonomy" id="53446"/>
    <lineage>
        <taxon>Bacteria</taxon>
        <taxon>Bacillati</taxon>
        <taxon>Actinomycetota</taxon>
        <taxon>Actinomycetes</taxon>
        <taxon>Kitasatosporales</taxon>
        <taxon>Streptomycetaceae</taxon>
        <taxon>Streptomyces</taxon>
        <taxon>Streptomyces cinnamoneus group</taxon>
    </lineage>
</organism>
<dbReference type="GO" id="GO:0000286">
    <property type="term" value="F:alanine dehydrogenase activity"/>
    <property type="evidence" value="ECO:0007669"/>
    <property type="project" value="TreeGrafter"/>
</dbReference>
<proteinExistence type="predicted"/>
<sequence>MTAGFDPTRMHRPFRCIGLAAEHESPENPDGSETRVALTPAGVAALVAHGCAVGVERDAGSAVGFPDAAYRAAGAVIESRAEVYRDKDLVIKLKGPAHEDVRRMDPGSCLLCMAHVQSIPRRVAVANESKVNVIAMELIREIPETLPEAYLRSQLALRQIFSGLAGTPPDRLSVAFVGFSADAFGAVQYAARCGPRSLHQLSGRPAGRPAADVLFVDVDELAERAAHVPAALVREHLARHPLRPYGRRRIECLHETGRAGARFGIELALRANPRVRAPAGIAATVLGYGNVAFGALDECVRHGVTRVDVLTKRDTRRPRVSRLLQASDLVINGVEQPSRFRGTSYLVTEEDVRSVLRPGTVVVDLVGGCATNRTAVEPIVESTHPADPYFVRNGVFLSSVWGWPLMGFQRESVERYSRQIVRVLLTDEQLINGLAAAPAGIRRALVAGPMISRRTSSHPVALSATLRG</sequence>
<dbReference type="SUPFAM" id="SSF52283">
    <property type="entry name" value="Formate/glycerate dehydrogenase catalytic domain-like"/>
    <property type="match status" value="1"/>
</dbReference>
<dbReference type="EMBL" id="NHZO01000168">
    <property type="protein sequence ID" value="PHQ48174.1"/>
    <property type="molecule type" value="Genomic_DNA"/>
</dbReference>
<name>A0A2G1XAB3_STRCJ</name>